<evidence type="ECO:0000256" key="2">
    <source>
        <dbReference type="ARBA" id="ARBA00023002"/>
    </source>
</evidence>
<dbReference type="Proteomes" id="UP001597059">
    <property type="component" value="Unassembled WGS sequence"/>
</dbReference>
<dbReference type="EC" id="1.1.1.-" evidence="4"/>
<dbReference type="SMART" id="SM00822">
    <property type="entry name" value="PKS_KR"/>
    <property type="match status" value="1"/>
</dbReference>
<proteinExistence type="inferred from homology"/>
<keyword evidence="2 4" id="KW-0560">Oxidoreductase</keyword>
<accession>A0ABW4B2Y2</accession>
<keyword evidence="5" id="KW-1185">Reference proteome</keyword>
<reference evidence="5" key="1">
    <citation type="journal article" date="2019" name="Int. J. Syst. Evol. Microbiol.">
        <title>The Global Catalogue of Microorganisms (GCM) 10K type strain sequencing project: providing services to taxonomists for standard genome sequencing and annotation.</title>
        <authorList>
            <consortium name="The Broad Institute Genomics Platform"/>
            <consortium name="The Broad Institute Genome Sequencing Center for Infectious Disease"/>
            <person name="Wu L."/>
            <person name="Ma J."/>
        </authorList>
    </citation>
    <scope>NUCLEOTIDE SEQUENCE [LARGE SCALE GENOMIC DNA]</scope>
    <source>
        <strain evidence="5">JCM 30774</strain>
    </source>
</reference>
<dbReference type="SUPFAM" id="SSF51735">
    <property type="entry name" value="NAD(P)-binding Rossmann-fold domains"/>
    <property type="match status" value="1"/>
</dbReference>
<dbReference type="RefSeq" id="WP_377367583.1">
    <property type="nucleotide sequence ID" value="NZ_JBHTMN010000012.1"/>
</dbReference>
<dbReference type="PANTHER" id="PTHR43639">
    <property type="entry name" value="OXIDOREDUCTASE, SHORT-CHAIN DEHYDROGENASE/REDUCTASE FAMILY (AFU_ORTHOLOGUE AFUA_5G02870)"/>
    <property type="match status" value="1"/>
</dbReference>
<sequence>MTLKGKFALITGGGRGIGLGVTLALLEAGATVLIAQRQPLQGTLSQNPNVHFCQVDLLAKDASKTIAVYVEKHLGALDVVVNNAGIMFEQAVEDLDEEEWDRMMMINTRTPAFIVKALMPFLVASTSASIINMGSIEGIAANPNHLAYCTSKSAVHGLTKALAVDLGSKGIRCNAIAPGWIQSDLSNAYIGSQENEEKVMSELLRMHPVGRTGTPSDIGGVAVFLASEASSFVTGQILVVDGGRTSKLPLPF</sequence>
<organism evidence="4 5">
    <name type="scientific">Rhodanobacter aciditrophus</name>
    <dbReference type="NCBI Taxonomy" id="1623218"/>
    <lineage>
        <taxon>Bacteria</taxon>
        <taxon>Pseudomonadati</taxon>
        <taxon>Pseudomonadota</taxon>
        <taxon>Gammaproteobacteria</taxon>
        <taxon>Lysobacterales</taxon>
        <taxon>Rhodanobacteraceae</taxon>
        <taxon>Rhodanobacter</taxon>
    </lineage>
</organism>
<dbReference type="PANTHER" id="PTHR43639:SF1">
    <property type="entry name" value="SHORT-CHAIN DEHYDROGENASE_REDUCTASE FAMILY PROTEIN"/>
    <property type="match status" value="1"/>
</dbReference>
<feature type="domain" description="Ketoreductase" evidence="3">
    <location>
        <begin position="6"/>
        <end position="183"/>
    </location>
</feature>
<evidence type="ECO:0000313" key="5">
    <source>
        <dbReference type="Proteomes" id="UP001597059"/>
    </source>
</evidence>
<comment type="caution">
    <text evidence="4">The sequence shown here is derived from an EMBL/GenBank/DDBJ whole genome shotgun (WGS) entry which is preliminary data.</text>
</comment>
<dbReference type="CDD" id="cd05233">
    <property type="entry name" value="SDR_c"/>
    <property type="match status" value="1"/>
</dbReference>
<protein>
    <submittedName>
        <fullName evidence="4">SDR family NAD(P)-dependent oxidoreductase</fullName>
        <ecNumber evidence="4">1.1.1.-</ecNumber>
    </submittedName>
</protein>
<evidence type="ECO:0000256" key="1">
    <source>
        <dbReference type="ARBA" id="ARBA00006484"/>
    </source>
</evidence>
<gene>
    <name evidence="4" type="ORF">ACFQ45_10910</name>
</gene>
<name>A0ABW4B2Y2_9GAMM</name>
<dbReference type="PRINTS" id="PR00081">
    <property type="entry name" value="GDHRDH"/>
</dbReference>
<dbReference type="Gene3D" id="3.40.50.720">
    <property type="entry name" value="NAD(P)-binding Rossmann-like Domain"/>
    <property type="match status" value="1"/>
</dbReference>
<dbReference type="EMBL" id="JBHTMN010000012">
    <property type="protein sequence ID" value="MFD1383883.1"/>
    <property type="molecule type" value="Genomic_DNA"/>
</dbReference>
<dbReference type="Pfam" id="PF13561">
    <property type="entry name" value="adh_short_C2"/>
    <property type="match status" value="1"/>
</dbReference>
<dbReference type="InterPro" id="IPR002347">
    <property type="entry name" value="SDR_fam"/>
</dbReference>
<dbReference type="InterPro" id="IPR057326">
    <property type="entry name" value="KR_dom"/>
</dbReference>
<comment type="similarity">
    <text evidence="1">Belongs to the short-chain dehydrogenases/reductases (SDR) family.</text>
</comment>
<dbReference type="InterPro" id="IPR020904">
    <property type="entry name" value="Sc_DH/Rdtase_CS"/>
</dbReference>
<evidence type="ECO:0000259" key="3">
    <source>
        <dbReference type="SMART" id="SM00822"/>
    </source>
</evidence>
<evidence type="ECO:0000313" key="4">
    <source>
        <dbReference type="EMBL" id="MFD1383883.1"/>
    </source>
</evidence>
<dbReference type="PROSITE" id="PS00061">
    <property type="entry name" value="ADH_SHORT"/>
    <property type="match status" value="1"/>
</dbReference>
<dbReference type="PRINTS" id="PR00080">
    <property type="entry name" value="SDRFAMILY"/>
</dbReference>
<dbReference type="GO" id="GO:0016491">
    <property type="term" value="F:oxidoreductase activity"/>
    <property type="evidence" value="ECO:0007669"/>
    <property type="project" value="UniProtKB-KW"/>
</dbReference>
<dbReference type="InterPro" id="IPR036291">
    <property type="entry name" value="NAD(P)-bd_dom_sf"/>
</dbReference>